<accession>A2F4T0</accession>
<feature type="transmembrane region" description="Helical" evidence="2">
    <location>
        <begin position="35"/>
        <end position="53"/>
    </location>
</feature>
<proteinExistence type="predicted"/>
<feature type="transmembrane region" description="Helical" evidence="2">
    <location>
        <begin position="188"/>
        <end position="209"/>
    </location>
</feature>
<gene>
    <name evidence="3" type="ORF">TVAG_328550</name>
</gene>
<name>A2F4T0_TRIV3</name>
<evidence type="ECO:0000313" key="4">
    <source>
        <dbReference type="Proteomes" id="UP000001542"/>
    </source>
</evidence>
<dbReference type="VEuPathDB" id="TrichDB:TVAG_328550"/>
<keyword evidence="2" id="KW-0812">Transmembrane</keyword>
<reference evidence="3" key="2">
    <citation type="journal article" date="2007" name="Science">
        <title>Draft genome sequence of the sexually transmitted pathogen Trichomonas vaginalis.</title>
        <authorList>
            <person name="Carlton J.M."/>
            <person name="Hirt R.P."/>
            <person name="Silva J.C."/>
            <person name="Delcher A.L."/>
            <person name="Schatz M."/>
            <person name="Zhao Q."/>
            <person name="Wortman J.R."/>
            <person name="Bidwell S.L."/>
            <person name="Alsmark U.C.M."/>
            <person name="Besteiro S."/>
            <person name="Sicheritz-Ponten T."/>
            <person name="Noel C.J."/>
            <person name="Dacks J.B."/>
            <person name="Foster P.G."/>
            <person name="Simillion C."/>
            <person name="Van de Peer Y."/>
            <person name="Miranda-Saavedra D."/>
            <person name="Barton G.J."/>
            <person name="Westrop G.D."/>
            <person name="Mueller S."/>
            <person name="Dessi D."/>
            <person name="Fiori P.L."/>
            <person name="Ren Q."/>
            <person name="Paulsen I."/>
            <person name="Zhang H."/>
            <person name="Bastida-Corcuera F.D."/>
            <person name="Simoes-Barbosa A."/>
            <person name="Brown M.T."/>
            <person name="Hayes R.D."/>
            <person name="Mukherjee M."/>
            <person name="Okumura C.Y."/>
            <person name="Schneider R."/>
            <person name="Smith A.J."/>
            <person name="Vanacova S."/>
            <person name="Villalvazo M."/>
            <person name="Haas B.J."/>
            <person name="Pertea M."/>
            <person name="Feldblyum T.V."/>
            <person name="Utterback T.R."/>
            <person name="Shu C.L."/>
            <person name="Osoegawa K."/>
            <person name="de Jong P.J."/>
            <person name="Hrdy I."/>
            <person name="Horvathova L."/>
            <person name="Zubacova Z."/>
            <person name="Dolezal P."/>
            <person name="Malik S.B."/>
            <person name="Logsdon J.M. Jr."/>
            <person name="Henze K."/>
            <person name="Gupta A."/>
            <person name="Wang C.C."/>
            <person name="Dunne R.L."/>
            <person name="Upcroft J.A."/>
            <person name="Upcroft P."/>
            <person name="White O."/>
            <person name="Salzberg S.L."/>
            <person name="Tang P."/>
            <person name="Chiu C.-H."/>
            <person name="Lee Y.-S."/>
            <person name="Embley T.M."/>
            <person name="Coombs G.H."/>
            <person name="Mottram J.C."/>
            <person name="Tachezy J."/>
            <person name="Fraser-Liggett C.M."/>
            <person name="Johnson P.J."/>
        </authorList>
    </citation>
    <scope>NUCLEOTIDE SEQUENCE [LARGE SCALE GENOMIC DNA]</scope>
    <source>
        <strain evidence="3">G3</strain>
    </source>
</reference>
<dbReference type="Proteomes" id="UP000001542">
    <property type="component" value="Unassembled WGS sequence"/>
</dbReference>
<dbReference type="AlphaFoldDB" id="A2F4T0"/>
<feature type="transmembrane region" description="Helical" evidence="2">
    <location>
        <begin position="298"/>
        <end position="320"/>
    </location>
</feature>
<feature type="transmembrane region" description="Helical" evidence="2">
    <location>
        <begin position="131"/>
        <end position="151"/>
    </location>
</feature>
<feature type="transmembrane region" description="Helical" evidence="2">
    <location>
        <begin position="327"/>
        <end position="344"/>
    </location>
</feature>
<feature type="region of interest" description="Disordered" evidence="1">
    <location>
        <begin position="246"/>
        <end position="272"/>
    </location>
</feature>
<keyword evidence="2" id="KW-1133">Transmembrane helix</keyword>
<dbReference type="RefSeq" id="XP_001313022.1">
    <property type="nucleotide sequence ID" value="XM_001313021.1"/>
</dbReference>
<sequence length="376" mass="42452">MNLEYLQSSHTFHVERIIDFLSNSLPLCALHQTRSIIFFCYVFAGLIEFLLYPPYANGNTPFDSVAIYTPIIIVIVLHLLLSILYSFGALFERATWKTGFALLYLLHTSIPLVVFIGGIVIFNLQEKNVEFCFLTTFAVAFFIDFLCGVISRPSQHVSLTFESIGIVPSLILFALYSKGKIQKYYIPFIPLFAYYALYLLLLLFLTPIFKGCHGCALTFFSDPEIAAEFAASVDPQLKPFKNRADWADEPDAIGSDHGSRREPRSRWSRAQDTENVTRFPARAHFQLYNVDATPDTPLYLASPLPMFATLLLTVLVFIEIRSPLSNFYFWLGGALIILLISIVVNSRATSCSCLAFTNLDTKCVDILWDHPSLSIL</sequence>
<dbReference type="OrthoDB" id="10262795at2759"/>
<evidence type="ECO:0000256" key="1">
    <source>
        <dbReference type="SAM" id="MobiDB-lite"/>
    </source>
</evidence>
<dbReference type="VEuPathDB" id="TrichDB:TVAGG3_0149070"/>
<feature type="transmembrane region" description="Helical" evidence="2">
    <location>
        <begin position="157"/>
        <end position="176"/>
    </location>
</feature>
<dbReference type="InParanoid" id="A2F4T0"/>
<dbReference type="KEGG" id="tva:4757910"/>
<protein>
    <submittedName>
        <fullName evidence="3">Uncharacterized protein</fullName>
    </submittedName>
</protein>
<dbReference type="EMBL" id="DS113614">
    <property type="protein sequence ID" value="EAY00093.1"/>
    <property type="molecule type" value="Genomic_DNA"/>
</dbReference>
<evidence type="ECO:0000313" key="3">
    <source>
        <dbReference type="EMBL" id="EAY00093.1"/>
    </source>
</evidence>
<keyword evidence="2" id="KW-0472">Membrane</keyword>
<reference evidence="3" key="1">
    <citation type="submission" date="2006-10" db="EMBL/GenBank/DDBJ databases">
        <authorList>
            <person name="Amadeo P."/>
            <person name="Zhao Q."/>
            <person name="Wortman J."/>
            <person name="Fraser-Liggett C."/>
            <person name="Carlton J."/>
        </authorList>
    </citation>
    <scope>NUCLEOTIDE SEQUENCE</scope>
    <source>
        <strain evidence="3">G3</strain>
    </source>
</reference>
<feature type="transmembrane region" description="Helical" evidence="2">
    <location>
        <begin position="65"/>
        <end position="88"/>
    </location>
</feature>
<evidence type="ECO:0000256" key="2">
    <source>
        <dbReference type="SAM" id="Phobius"/>
    </source>
</evidence>
<feature type="compositionally biased region" description="Basic and acidic residues" evidence="1">
    <location>
        <begin position="257"/>
        <end position="272"/>
    </location>
</feature>
<organism evidence="3 4">
    <name type="scientific">Trichomonas vaginalis (strain ATCC PRA-98 / G3)</name>
    <dbReference type="NCBI Taxonomy" id="412133"/>
    <lineage>
        <taxon>Eukaryota</taxon>
        <taxon>Metamonada</taxon>
        <taxon>Parabasalia</taxon>
        <taxon>Trichomonadida</taxon>
        <taxon>Trichomonadidae</taxon>
        <taxon>Trichomonas</taxon>
    </lineage>
</organism>
<keyword evidence="4" id="KW-1185">Reference proteome</keyword>
<feature type="transmembrane region" description="Helical" evidence="2">
    <location>
        <begin position="100"/>
        <end position="124"/>
    </location>
</feature>